<evidence type="ECO:0000259" key="1">
    <source>
        <dbReference type="Pfam" id="PF00561"/>
    </source>
</evidence>
<name>A0A9W6C9M2_9FIRM</name>
<dbReference type="Proteomes" id="UP001145145">
    <property type="component" value="Unassembled WGS sequence"/>
</dbReference>
<evidence type="ECO:0000313" key="2">
    <source>
        <dbReference type="EMBL" id="GLG05683.1"/>
    </source>
</evidence>
<dbReference type="GO" id="GO:0016787">
    <property type="term" value="F:hydrolase activity"/>
    <property type="evidence" value="ECO:0007669"/>
    <property type="project" value="UniProtKB-KW"/>
</dbReference>
<gene>
    <name evidence="2" type="ORF">Selli1_28570</name>
</gene>
<dbReference type="SUPFAM" id="SSF53474">
    <property type="entry name" value="alpha/beta-Hydrolases"/>
    <property type="match status" value="1"/>
</dbReference>
<accession>A0A9W6C9M2</accession>
<keyword evidence="3" id="KW-1185">Reference proteome</keyword>
<comment type="caution">
    <text evidence="2">The sequence shown here is derived from an EMBL/GenBank/DDBJ whole genome shotgun (WGS) entry which is preliminary data.</text>
</comment>
<keyword evidence="2" id="KW-0378">Hydrolase</keyword>
<reference evidence="2 3" key="1">
    <citation type="journal article" date="2023" name="Int. J. Syst. Evol. Microbiol.">
        <title>Sellimonas catena sp. nov., isolated from human faeces.</title>
        <authorList>
            <person name="Hisatomi A."/>
            <person name="Ohkuma M."/>
            <person name="Sakamoto M."/>
        </authorList>
    </citation>
    <scope>NUCLEOTIDE SEQUENCE [LARGE SCALE GENOMIC DNA]</scope>
    <source>
        <strain evidence="2 3">12EGH17</strain>
    </source>
</reference>
<dbReference type="Pfam" id="PF00561">
    <property type="entry name" value="Abhydrolase_1"/>
    <property type="match status" value="1"/>
</dbReference>
<dbReference type="Gene3D" id="3.40.50.1820">
    <property type="entry name" value="alpha/beta hydrolase"/>
    <property type="match status" value="1"/>
</dbReference>
<dbReference type="InterPro" id="IPR029058">
    <property type="entry name" value="AB_hydrolase_fold"/>
</dbReference>
<dbReference type="AlphaFoldDB" id="A0A9W6C9M2"/>
<feature type="domain" description="AB hydrolase-1" evidence="1">
    <location>
        <begin position="12"/>
        <end position="109"/>
    </location>
</feature>
<dbReference type="EMBL" id="BSBO01000034">
    <property type="protein sequence ID" value="GLG05683.1"/>
    <property type="molecule type" value="Genomic_DNA"/>
</dbReference>
<protein>
    <submittedName>
        <fullName evidence="2">Alpha/beta hydrolase</fullName>
    </submittedName>
</protein>
<sequence length="259" mass="29638">MNYVEYGKGNGNVIILLHGGGLSWWNYKEIAEMLQTNYHIIIPILDGHAGSDKRFTTIENNALEIIKFINDKLDGSVLLIGGLSLGGQILLEILSQRKDICKYAIVESALVIPSKFTYFMIKPAFGSCYGLIKYKWFSKLQFKSLRIKQHLFDNYYKDTCAITKGDMIAFLQENSLYSLKDGIEESEAIVHIFVGEKENHSMKKSAELIHKKLQNSSIQVLPNMYHGEFSINHADDYVRRLLEIIEQRQILSYQAGRCM</sequence>
<evidence type="ECO:0000313" key="3">
    <source>
        <dbReference type="Proteomes" id="UP001145145"/>
    </source>
</evidence>
<proteinExistence type="predicted"/>
<dbReference type="RefSeq" id="WP_281873633.1">
    <property type="nucleotide sequence ID" value="NZ_BSBO01000034.1"/>
</dbReference>
<organism evidence="2 3">
    <name type="scientific">Sellimonas catena</name>
    <dbReference type="NCBI Taxonomy" id="2994035"/>
    <lineage>
        <taxon>Bacteria</taxon>
        <taxon>Bacillati</taxon>
        <taxon>Bacillota</taxon>
        <taxon>Clostridia</taxon>
        <taxon>Lachnospirales</taxon>
        <taxon>Lachnospiraceae</taxon>
        <taxon>Sellimonas</taxon>
    </lineage>
</organism>
<dbReference type="InterPro" id="IPR000073">
    <property type="entry name" value="AB_hydrolase_1"/>
</dbReference>